<evidence type="ECO:0000313" key="4">
    <source>
        <dbReference type="Proteomes" id="UP000677228"/>
    </source>
</evidence>
<gene>
    <name evidence="2" type="ORF">OVA965_LOCUS12885</name>
    <name evidence="3" type="ORF">TMI583_LOCUS12885</name>
</gene>
<dbReference type="EMBL" id="CAJNOK010005267">
    <property type="protein sequence ID" value="CAF0966668.1"/>
    <property type="molecule type" value="Genomic_DNA"/>
</dbReference>
<comment type="caution">
    <text evidence="2">The sequence shown here is derived from an EMBL/GenBank/DDBJ whole genome shotgun (WGS) entry which is preliminary data.</text>
</comment>
<evidence type="ECO:0000313" key="3">
    <source>
        <dbReference type="EMBL" id="CAF3738383.1"/>
    </source>
</evidence>
<protein>
    <submittedName>
        <fullName evidence="2">Uncharacterized protein</fullName>
    </submittedName>
</protein>
<name>A0A8S2DH75_9BILA</name>
<feature type="compositionally biased region" description="Polar residues" evidence="1">
    <location>
        <begin position="741"/>
        <end position="752"/>
    </location>
</feature>
<proteinExistence type="predicted"/>
<evidence type="ECO:0000256" key="1">
    <source>
        <dbReference type="SAM" id="MobiDB-lite"/>
    </source>
</evidence>
<dbReference type="AlphaFoldDB" id="A0A8S2DH75"/>
<dbReference type="Proteomes" id="UP000682733">
    <property type="component" value="Unassembled WGS sequence"/>
</dbReference>
<evidence type="ECO:0000313" key="2">
    <source>
        <dbReference type="EMBL" id="CAF0966668.1"/>
    </source>
</evidence>
<feature type="region of interest" description="Disordered" evidence="1">
    <location>
        <begin position="714"/>
        <end position="825"/>
    </location>
</feature>
<feature type="compositionally biased region" description="Basic and acidic residues" evidence="1">
    <location>
        <begin position="715"/>
        <end position="735"/>
    </location>
</feature>
<dbReference type="Proteomes" id="UP000677228">
    <property type="component" value="Unassembled WGS sequence"/>
</dbReference>
<accession>A0A8S2DH75</accession>
<sequence length="948" mass="109713">MNRELEEACKVAELQKRRNQDRRNKVKRNQRQLSDILLQEYQLPALFSGPELTNDLESLTSSSIDIHSPNEQDDFELLFTEEVQFRNYSESHYCNFNEDDDDQNQSEISIEDLIYENRDQKQEIDDDDALPVAPRALHHYTQILTSDFCENLLEFTRNANVNKTQSSKLLSLIRSVLPIPNNLPISMSSLLSMLNFEELFLKRYVCVLCNSAFSSNEKNCLKCNSNDPKTIAYVYDTNPKHVLTKMLKRLSPDIELYKHQLENQQIVDERNDIMYNKNYQKLLKDNEQSNLISIILHLDGIGLTHSTQLRLWLFSGSVVELPPHLRYRRYNMMLCSIWIGYVEPRPELWLQHIILNLHSLKESAEKEHRNVYGHLGESLLKNLLDVPLPYSIILDYLHISLLRHTKCILPQLYQQLTVPQRRSLDKAFKEQCFPHFFNRKIKPLNNLSFIKATELRNIILYCLLPLIQPLLPSDVVSHLALYVCFLRLLDSKRLSRGETSQTAENLFNLYYKDHELYYTGLQNFVLHVQIHFPTLYELVGGLCNIGTFGQEDLIGSISKQKHGSRFYGDLITYYYNINFNLQNKIQTSVKNSGPIDPDQMKPSQYPIVEDFHQKHCICGSVDTCVTINQSSFTMSSIRAQRNRRAPNNFTPTQKTPPPPYYLLYFDNTESYMITARTSLKQIVDNYATVLIKNKQTDAEIIARGSMEYCMMEQARLTEESHSQREDESGDEHGLNDEAEADQSTVGVRQNDLNPLPHQRNERRRSLSPLGSVRNEAPAASQHLFENRRVLQDTSNTQGSMRDRSRSPINHRMSSTAGAGGGQSGSDWPKVRLYSAMDLHHGILAEKIDRKFSEITKKMDKLAKSTRAANTELESYLDRSENDRRPAEMIYDNQNLLNIVGTSYGDYARKLMKKLYSKDDLKNCILPPARDHLKRNALDEEKFTILNGK</sequence>
<reference evidence="2" key="1">
    <citation type="submission" date="2021-02" db="EMBL/GenBank/DDBJ databases">
        <authorList>
            <person name="Nowell W R."/>
        </authorList>
    </citation>
    <scope>NUCLEOTIDE SEQUENCE</scope>
</reference>
<dbReference type="EMBL" id="CAJOBA010005271">
    <property type="protein sequence ID" value="CAF3738383.1"/>
    <property type="molecule type" value="Genomic_DNA"/>
</dbReference>
<organism evidence="2 4">
    <name type="scientific">Didymodactylos carnosus</name>
    <dbReference type="NCBI Taxonomy" id="1234261"/>
    <lineage>
        <taxon>Eukaryota</taxon>
        <taxon>Metazoa</taxon>
        <taxon>Spiralia</taxon>
        <taxon>Gnathifera</taxon>
        <taxon>Rotifera</taxon>
        <taxon>Eurotatoria</taxon>
        <taxon>Bdelloidea</taxon>
        <taxon>Philodinida</taxon>
        <taxon>Philodinidae</taxon>
        <taxon>Didymodactylos</taxon>
    </lineage>
</organism>